<keyword evidence="2" id="KW-0489">Methyltransferase</keyword>
<dbReference type="SUPFAM" id="SSF53335">
    <property type="entry name" value="S-adenosyl-L-methionine-dependent methyltransferases"/>
    <property type="match status" value="1"/>
</dbReference>
<keyword evidence="2" id="KW-0808">Transferase</keyword>
<dbReference type="GO" id="GO:0032259">
    <property type="term" value="P:methylation"/>
    <property type="evidence" value="ECO:0007669"/>
    <property type="project" value="UniProtKB-KW"/>
</dbReference>
<evidence type="ECO:0000259" key="1">
    <source>
        <dbReference type="Pfam" id="PF05050"/>
    </source>
</evidence>
<feature type="domain" description="Methyltransferase FkbM" evidence="1">
    <location>
        <begin position="102"/>
        <end position="234"/>
    </location>
</feature>
<sequence length="380" mass="43031">MMRTAYMNVSAPCTPSPECIAEVRSFVDGRHRQGFWVEYNRALKYITMLLPSILDQELRQSDSKDVGRPVMVDLGAGMYGKENSPDDSDALALLAGFKDQVDVHAFEARPDKAEALKVEALRRNSTSAYASKRLHVHAMGAADVAGQLRFANCGGSTNWMIVDRGATPPRGCVVKYEVPVSSLDDLVREGMLKGRRLLYIKVDIEGSEVAVAKGMALLLARQMVELMSFEYAKNWNIPMFVEAQRGNHRRVNSTMLESFYRDPSQVERTLESFQRMMAGYGYDTYLIHGGVRGSNKGLTHEDGPHNRPWRATLVPAYGPYFERGIFEICLRRHHFKQQWCWNDLLVVRRDNWALKQRIFSVLHGSQPARPFPSCNEASCF</sequence>
<comment type="caution">
    <text evidence="2">The sequence shown here is derived from an EMBL/GenBank/DDBJ whole genome shotgun (WGS) entry which is preliminary data.</text>
</comment>
<name>A0A0M0J3Z9_9EUKA</name>
<dbReference type="NCBIfam" id="TIGR01444">
    <property type="entry name" value="fkbM_fam"/>
    <property type="match status" value="1"/>
</dbReference>
<organism evidence="2 3">
    <name type="scientific">Chrysochromulina tobinii</name>
    <dbReference type="NCBI Taxonomy" id="1460289"/>
    <lineage>
        <taxon>Eukaryota</taxon>
        <taxon>Haptista</taxon>
        <taxon>Haptophyta</taxon>
        <taxon>Prymnesiophyceae</taxon>
        <taxon>Prymnesiales</taxon>
        <taxon>Chrysochromulinaceae</taxon>
        <taxon>Chrysochromulina</taxon>
    </lineage>
</organism>
<dbReference type="Gene3D" id="3.40.50.150">
    <property type="entry name" value="Vaccinia Virus protein VP39"/>
    <property type="match status" value="1"/>
</dbReference>
<dbReference type="Pfam" id="PF05050">
    <property type="entry name" value="Methyltransf_21"/>
    <property type="match status" value="1"/>
</dbReference>
<evidence type="ECO:0000313" key="2">
    <source>
        <dbReference type="EMBL" id="KOO21047.1"/>
    </source>
</evidence>
<reference evidence="3" key="1">
    <citation type="journal article" date="2015" name="PLoS Genet.">
        <title>Genome Sequence and Transcriptome Analyses of Chrysochromulina tobin: Metabolic Tools for Enhanced Algal Fitness in the Prominent Order Prymnesiales (Haptophyceae).</title>
        <authorList>
            <person name="Hovde B.T."/>
            <person name="Deodato C.R."/>
            <person name="Hunsperger H.M."/>
            <person name="Ryken S.A."/>
            <person name="Yost W."/>
            <person name="Jha R.K."/>
            <person name="Patterson J."/>
            <person name="Monnat R.J. Jr."/>
            <person name="Barlow S.B."/>
            <person name="Starkenburg S.R."/>
            <person name="Cattolico R.A."/>
        </authorList>
    </citation>
    <scope>NUCLEOTIDE SEQUENCE</scope>
    <source>
        <strain evidence="3">CCMP291</strain>
    </source>
</reference>
<dbReference type="GO" id="GO:0008168">
    <property type="term" value="F:methyltransferase activity"/>
    <property type="evidence" value="ECO:0007669"/>
    <property type="project" value="UniProtKB-KW"/>
</dbReference>
<keyword evidence="3" id="KW-1185">Reference proteome</keyword>
<gene>
    <name evidence="2" type="ORF">Ctob_001085</name>
</gene>
<dbReference type="Proteomes" id="UP000037460">
    <property type="component" value="Unassembled WGS sequence"/>
</dbReference>
<proteinExistence type="predicted"/>
<dbReference type="AlphaFoldDB" id="A0A0M0J3Z9"/>
<dbReference type="EMBL" id="JWZX01003393">
    <property type="protein sequence ID" value="KOO21047.1"/>
    <property type="molecule type" value="Genomic_DNA"/>
</dbReference>
<evidence type="ECO:0000313" key="3">
    <source>
        <dbReference type="Proteomes" id="UP000037460"/>
    </source>
</evidence>
<dbReference type="InterPro" id="IPR006342">
    <property type="entry name" value="FkbM_mtfrase"/>
</dbReference>
<dbReference type="InterPro" id="IPR029063">
    <property type="entry name" value="SAM-dependent_MTases_sf"/>
</dbReference>
<protein>
    <submittedName>
        <fullName evidence="2">Methyltransferase family protein</fullName>
    </submittedName>
</protein>
<accession>A0A0M0J3Z9</accession>